<evidence type="ECO:0000256" key="2">
    <source>
        <dbReference type="ARBA" id="ARBA00022523"/>
    </source>
</evidence>
<evidence type="ECO:0000256" key="5">
    <source>
        <dbReference type="ARBA" id="ARBA00023591"/>
    </source>
</evidence>
<proteinExistence type="inferred from homology"/>
<dbReference type="EMBL" id="KZ451984">
    <property type="protein sequence ID" value="PKA54096.1"/>
    <property type="molecule type" value="Genomic_DNA"/>
</dbReference>
<name>A0A2I0AF17_9ASPA</name>
<dbReference type="PANTHER" id="PTHR31279">
    <property type="entry name" value="PROTEIN EXORDIUM-LIKE 5"/>
    <property type="match status" value="1"/>
</dbReference>
<dbReference type="AlphaFoldDB" id="A0A2I0AF17"/>
<reference evidence="6 7" key="1">
    <citation type="journal article" date="2017" name="Nature">
        <title>The Apostasia genome and the evolution of orchids.</title>
        <authorList>
            <person name="Zhang G.Q."/>
            <person name="Liu K.W."/>
            <person name="Li Z."/>
            <person name="Lohaus R."/>
            <person name="Hsiao Y.Y."/>
            <person name="Niu S.C."/>
            <person name="Wang J.Y."/>
            <person name="Lin Y.C."/>
            <person name="Xu Q."/>
            <person name="Chen L.J."/>
            <person name="Yoshida K."/>
            <person name="Fujiwara S."/>
            <person name="Wang Z.W."/>
            <person name="Zhang Y.Q."/>
            <person name="Mitsuda N."/>
            <person name="Wang M."/>
            <person name="Liu G.H."/>
            <person name="Pecoraro L."/>
            <person name="Huang H.X."/>
            <person name="Xiao X.J."/>
            <person name="Lin M."/>
            <person name="Wu X.Y."/>
            <person name="Wu W.L."/>
            <person name="Chen Y.Y."/>
            <person name="Chang S.B."/>
            <person name="Sakamoto S."/>
            <person name="Ohme-Takagi M."/>
            <person name="Yagi M."/>
            <person name="Zeng S.J."/>
            <person name="Shen C.Y."/>
            <person name="Yeh C.M."/>
            <person name="Luo Y.B."/>
            <person name="Tsai W.C."/>
            <person name="Van de Peer Y."/>
            <person name="Liu Z.J."/>
        </authorList>
    </citation>
    <scope>NUCLEOTIDE SEQUENCE [LARGE SCALE GENOMIC DNA]</scope>
    <source>
        <strain evidence="7">cv. Shenzhen</strain>
        <tissue evidence="6">Stem</tissue>
    </source>
</reference>
<sequence length="227" mass="25638">MNLKRNHQKWSPKHRKLNQIKEKEAQVTRPKLHKKAIQAQHRRVGGTKVVGAFSLSFADVQEGAVAGRLEPPARATALVLVNAGASVGEERLKVISSMKITLVLDSLNRAPPKPPRRQQTTEIWLAKPKRALAGREDRRQSYFKAFSFSLTARKPTALLDKQPLNLTYHKGELLSGPTSVNLIWYGNFIVSQLVVVFDFVTSLFADNNRKQPHSVSSWWATVEKYYT</sequence>
<evidence type="ECO:0000256" key="1">
    <source>
        <dbReference type="ARBA" id="ARBA00004271"/>
    </source>
</evidence>
<dbReference type="Pfam" id="PF04674">
    <property type="entry name" value="Phi_1"/>
    <property type="match status" value="1"/>
</dbReference>
<keyword evidence="2" id="KW-0052">Apoplast</keyword>
<dbReference type="Proteomes" id="UP000236161">
    <property type="component" value="Unassembled WGS sequence"/>
</dbReference>
<dbReference type="GO" id="GO:0048046">
    <property type="term" value="C:apoplast"/>
    <property type="evidence" value="ECO:0007669"/>
    <property type="project" value="UniProtKB-SubCell"/>
</dbReference>
<comment type="similarity">
    <text evidence="5">Belongs to the EXORDIUM family.</text>
</comment>
<evidence type="ECO:0000313" key="6">
    <source>
        <dbReference type="EMBL" id="PKA54096.1"/>
    </source>
</evidence>
<gene>
    <name evidence="6" type="ORF">AXF42_Ash018106</name>
</gene>
<evidence type="ECO:0000256" key="4">
    <source>
        <dbReference type="ARBA" id="ARBA00022729"/>
    </source>
</evidence>
<keyword evidence="7" id="KW-1185">Reference proteome</keyword>
<organism evidence="6 7">
    <name type="scientific">Apostasia shenzhenica</name>
    <dbReference type="NCBI Taxonomy" id="1088818"/>
    <lineage>
        <taxon>Eukaryota</taxon>
        <taxon>Viridiplantae</taxon>
        <taxon>Streptophyta</taxon>
        <taxon>Embryophyta</taxon>
        <taxon>Tracheophyta</taxon>
        <taxon>Spermatophyta</taxon>
        <taxon>Magnoliopsida</taxon>
        <taxon>Liliopsida</taxon>
        <taxon>Asparagales</taxon>
        <taxon>Orchidaceae</taxon>
        <taxon>Apostasioideae</taxon>
        <taxon>Apostasia</taxon>
    </lineage>
</organism>
<dbReference type="PANTHER" id="PTHR31279:SF54">
    <property type="entry name" value="PROTEIN EXORDIUM-RELATED"/>
    <property type="match status" value="1"/>
</dbReference>
<dbReference type="STRING" id="1088818.A0A2I0AF17"/>
<keyword evidence="4" id="KW-0732">Signal</keyword>
<evidence type="ECO:0000313" key="7">
    <source>
        <dbReference type="Proteomes" id="UP000236161"/>
    </source>
</evidence>
<comment type="subcellular location">
    <subcellularLocation>
        <location evidence="1">Secreted</location>
        <location evidence="1">Extracellular space</location>
        <location evidence="1">Apoplast</location>
    </subcellularLocation>
</comment>
<dbReference type="OrthoDB" id="1934167at2759"/>
<evidence type="ECO:0000256" key="3">
    <source>
        <dbReference type="ARBA" id="ARBA00022525"/>
    </source>
</evidence>
<keyword evidence="3" id="KW-0964">Secreted</keyword>
<dbReference type="InterPro" id="IPR006766">
    <property type="entry name" value="EXORDIUM-like"/>
</dbReference>
<protein>
    <submittedName>
        <fullName evidence="6">Uncharacterized protein</fullName>
    </submittedName>
</protein>
<accession>A0A2I0AF17</accession>